<gene>
    <name evidence="1" type="ORF">MJA45_12050</name>
</gene>
<proteinExistence type="predicted"/>
<evidence type="ECO:0000313" key="2">
    <source>
        <dbReference type="Proteomes" id="UP001305702"/>
    </source>
</evidence>
<dbReference type="KEGG" id="paun:MJA45_12050"/>
<name>A0AA96LM22_9BACL</name>
<accession>A0AA96LM22</accession>
<dbReference type="RefSeq" id="WP_315607494.1">
    <property type="nucleotide sequence ID" value="NZ_CP130318.1"/>
</dbReference>
<evidence type="ECO:0000313" key="1">
    <source>
        <dbReference type="EMBL" id="WNQ13712.1"/>
    </source>
</evidence>
<reference evidence="1 2" key="1">
    <citation type="submission" date="2022-02" db="EMBL/GenBank/DDBJ databases">
        <title>Paenibacillus sp. MBLB1776 Whole Genome Shotgun Sequencing.</title>
        <authorList>
            <person name="Hwang C.Y."/>
            <person name="Cho E.-S."/>
            <person name="Seo M.-J."/>
        </authorList>
    </citation>
    <scope>NUCLEOTIDE SEQUENCE [LARGE SCALE GENOMIC DNA]</scope>
    <source>
        <strain evidence="1 2">MBLB1776</strain>
    </source>
</reference>
<dbReference type="Proteomes" id="UP001305702">
    <property type="component" value="Chromosome"/>
</dbReference>
<dbReference type="AlphaFoldDB" id="A0AA96LM22"/>
<keyword evidence="2" id="KW-1185">Reference proteome</keyword>
<dbReference type="EMBL" id="CP130318">
    <property type="protein sequence ID" value="WNQ13712.1"/>
    <property type="molecule type" value="Genomic_DNA"/>
</dbReference>
<organism evidence="1 2">
    <name type="scientific">Paenibacillus aurantius</name>
    <dbReference type="NCBI Taxonomy" id="2918900"/>
    <lineage>
        <taxon>Bacteria</taxon>
        <taxon>Bacillati</taxon>
        <taxon>Bacillota</taxon>
        <taxon>Bacilli</taxon>
        <taxon>Bacillales</taxon>
        <taxon>Paenibacillaceae</taxon>
        <taxon>Paenibacillus</taxon>
    </lineage>
</organism>
<protein>
    <submittedName>
        <fullName evidence="1">Uncharacterized protein</fullName>
    </submittedName>
</protein>
<sequence>MTAAVRLLGTASEEESLRKQVVDEAVEFMEKIAAIRIRNRSVSAGGFFIMESLGSGPGRGDGV</sequence>